<evidence type="ECO:0000256" key="1">
    <source>
        <dbReference type="SAM" id="SignalP"/>
    </source>
</evidence>
<proteinExistence type="predicted"/>
<dbReference type="EMBL" id="CP030118">
    <property type="protein sequence ID" value="QDL12542.1"/>
    <property type="molecule type" value="Genomic_DNA"/>
</dbReference>
<feature type="chain" id="PRO_5032373118" evidence="1">
    <location>
        <begin position="28"/>
        <end position="129"/>
    </location>
</feature>
<dbReference type="KEGG" id="bsen:DP114_32380"/>
<dbReference type="AlphaFoldDB" id="A0A856MPQ5"/>
<protein>
    <submittedName>
        <fullName evidence="2">Uncharacterized protein</fullName>
    </submittedName>
</protein>
<keyword evidence="1" id="KW-0732">Signal</keyword>
<evidence type="ECO:0000313" key="2">
    <source>
        <dbReference type="EMBL" id="QDL12542.1"/>
    </source>
</evidence>
<feature type="signal peptide" evidence="1">
    <location>
        <begin position="1"/>
        <end position="27"/>
    </location>
</feature>
<sequence>MKKALMTKTLFASLSLLTLFAPQSAHAQIVPQPWVSVGSQDGDVTYSVGARALNLGAELGFGPDGSTGVDILKFISLPVISPYVGLGYYSADKGVAFSGGVQVSATDKVFVGVGYNSVRGINGQLGIRF</sequence>
<gene>
    <name evidence="2" type="ORF">DP114_32380</name>
</gene>
<name>A0A856MPQ5_9CYAN</name>
<accession>A0A856MPQ5</accession>
<reference evidence="2 3" key="1">
    <citation type="submission" date="2018-06" db="EMBL/GenBank/DDBJ databases">
        <title>Comparative genomics of Brasilonema spp. strains.</title>
        <authorList>
            <person name="Alvarenga D.O."/>
            <person name="Fiore M.F."/>
            <person name="Varani A.M."/>
        </authorList>
    </citation>
    <scope>NUCLEOTIDE SEQUENCE [LARGE SCALE GENOMIC DNA]</scope>
    <source>
        <strain evidence="2 3">CENA114</strain>
    </source>
</reference>
<keyword evidence="3" id="KW-1185">Reference proteome</keyword>
<organism evidence="2 3">
    <name type="scientific">Brasilonema sennae CENA114</name>
    <dbReference type="NCBI Taxonomy" id="415709"/>
    <lineage>
        <taxon>Bacteria</taxon>
        <taxon>Bacillati</taxon>
        <taxon>Cyanobacteriota</taxon>
        <taxon>Cyanophyceae</taxon>
        <taxon>Nostocales</taxon>
        <taxon>Scytonemataceae</taxon>
        <taxon>Brasilonema</taxon>
        <taxon>Bromeliae group (in: Brasilonema)</taxon>
    </lineage>
</organism>
<dbReference type="Proteomes" id="UP000503129">
    <property type="component" value="Chromosome"/>
</dbReference>
<evidence type="ECO:0000313" key="3">
    <source>
        <dbReference type="Proteomes" id="UP000503129"/>
    </source>
</evidence>